<reference evidence="7" key="1">
    <citation type="journal article" date="2021" name="Microb. Physiol.">
        <title>Proteogenomic Insights into the Physiology of Marine, Sulfate-Reducing, Filamentous Desulfonema limicola and Desulfonema magnum.</title>
        <authorList>
            <person name="Schnaars V."/>
            <person name="Wohlbrand L."/>
            <person name="Scheve S."/>
            <person name="Hinrichs C."/>
            <person name="Reinhardt R."/>
            <person name="Rabus R."/>
        </authorList>
    </citation>
    <scope>NUCLEOTIDE SEQUENCE</scope>
    <source>
        <strain evidence="7">5ac10</strain>
    </source>
</reference>
<dbReference type="InterPro" id="IPR029063">
    <property type="entry name" value="SAM-dependent_MTases_sf"/>
</dbReference>
<dbReference type="RefSeq" id="WP_207691110.1">
    <property type="nucleotide sequence ID" value="NZ_CP061799.1"/>
</dbReference>
<protein>
    <recommendedName>
        <fullName evidence="1">site-specific DNA-methyltransferase (adenine-specific)</fullName>
        <ecNumber evidence="1">2.1.1.72</ecNumber>
    </recommendedName>
</protein>
<accession>A0A975B5U4</accession>
<dbReference type="Pfam" id="PF07669">
    <property type="entry name" value="Eco57I"/>
    <property type="match status" value="1"/>
</dbReference>
<dbReference type="EMBL" id="CP061799">
    <property type="protein sequence ID" value="QTA79345.1"/>
    <property type="molecule type" value="Genomic_DNA"/>
</dbReference>
<evidence type="ECO:0000256" key="3">
    <source>
        <dbReference type="ARBA" id="ARBA00022679"/>
    </source>
</evidence>
<keyword evidence="3" id="KW-0808">Transferase</keyword>
<dbReference type="GO" id="GO:0032259">
    <property type="term" value="P:methylation"/>
    <property type="evidence" value="ECO:0007669"/>
    <property type="project" value="UniProtKB-KW"/>
</dbReference>
<dbReference type="InterPro" id="IPR050953">
    <property type="entry name" value="N4_N6_ade-DNA_methylase"/>
</dbReference>
<dbReference type="PROSITE" id="PS00092">
    <property type="entry name" value="N6_MTASE"/>
    <property type="match status" value="1"/>
</dbReference>
<keyword evidence="8" id="KW-1185">Reference proteome</keyword>
<evidence type="ECO:0000259" key="6">
    <source>
        <dbReference type="Pfam" id="PF07669"/>
    </source>
</evidence>
<dbReference type="Proteomes" id="UP000663720">
    <property type="component" value="Chromosome"/>
</dbReference>
<comment type="catalytic activity">
    <reaction evidence="5">
        <text>a 2'-deoxyadenosine in DNA + S-adenosyl-L-methionine = an N(6)-methyl-2'-deoxyadenosine in DNA + S-adenosyl-L-homocysteine + H(+)</text>
        <dbReference type="Rhea" id="RHEA:15197"/>
        <dbReference type="Rhea" id="RHEA-COMP:12418"/>
        <dbReference type="Rhea" id="RHEA-COMP:12419"/>
        <dbReference type="ChEBI" id="CHEBI:15378"/>
        <dbReference type="ChEBI" id="CHEBI:57856"/>
        <dbReference type="ChEBI" id="CHEBI:59789"/>
        <dbReference type="ChEBI" id="CHEBI:90615"/>
        <dbReference type="ChEBI" id="CHEBI:90616"/>
        <dbReference type="EC" id="2.1.1.72"/>
    </reaction>
</comment>
<dbReference type="GO" id="GO:0009007">
    <property type="term" value="F:site-specific DNA-methyltransferase (adenine-specific) activity"/>
    <property type="evidence" value="ECO:0007669"/>
    <property type="project" value="UniProtKB-EC"/>
</dbReference>
<dbReference type="SUPFAM" id="SSF53335">
    <property type="entry name" value="S-adenosyl-L-methionine-dependent methyltransferases"/>
    <property type="match status" value="1"/>
</dbReference>
<dbReference type="PANTHER" id="PTHR33841:SF1">
    <property type="entry name" value="DNA METHYLTRANSFERASE A"/>
    <property type="match status" value="1"/>
</dbReference>
<gene>
    <name evidence="7" type="ORF">dnl_16090</name>
</gene>
<evidence type="ECO:0000256" key="4">
    <source>
        <dbReference type="ARBA" id="ARBA00022691"/>
    </source>
</evidence>
<dbReference type="GO" id="GO:0003676">
    <property type="term" value="F:nucleic acid binding"/>
    <property type="evidence" value="ECO:0007669"/>
    <property type="project" value="InterPro"/>
</dbReference>
<dbReference type="AlphaFoldDB" id="A0A975B5U4"/>
<keyword evidence="2 7" id="KW-0489">Methyltransferase</keyword>
<dbReference type="PANTHER" id="PTHR33841">
    <property type="entry name" value="DNA METHYLTRANSFERASE YEEA-RELATED"/>
    <property type="match status" value="1"/>
</dbReference>
<evidence type="ECO:0000313" key="8">
    <source>
        <dbReference type="Proteomes" id="UP000663720"/>
    </source>
</evidence>
<dbReference type="Gene3D" id="3.40.50.150">
    <property type="entry name" value="Vaccinia Virus protein VP39"/>
    <property type="match status" value="1"/>
</dbReference>
<dbReference type="InterPro" id="IPR002052">
    <property type="entry name" value="DNA_methylase_N6_adenine_CS"/>
</dbReference>
<dbReference type="PRINTS" id="PR00507">
    <property type="entry name" value="N12N6MTFRASE"/>
</dbReference>
<name>A0A975B5U4_9BACT</name>
<dbReference type="GO" id="GO:0006304">
    <property type="term" value="P:DNA modification"/>
    <property type="evidence" value="ECO:0007669"/>
    <property type="project" value="InterPro"/>
</dbReference>
<proteinExistence type="predicted"/>
<dbReference type="KEGG" id="dli:dnl_16090"/>
<keyword evidence="4" id="KW-0949">S-adenosyl-L-methionine</keyword>
<dbReference type="InterPro" id="IPR011639">
    <property type="entry name" value="MethylTrfase_TaqI-like_dom"/>
</dbReference>
<evidence type="ECO:0000256" key="2">
    <source>
        <dbReference type="ARBA" id="ARBA00022603"/>
    </source>
</evidence>
<dbReference type="EC" id="2.1.1.72" evidence="1"/>
<evidence type="ECO:0000256" key="5">
    <source>
        <dbReference type="ARBA" id="ARBA00047942"/>
    </source>
</evidence>
<feature type="domain" description="Type II methyltransferase M.TaqI-like" evidence="6">
    <location>
        <begin position="407"/>
        <end position="561"/>
    </location>
</feature>
<sequence>MGNLKEIFEKLHFKPETGLVFCDNPKVEHTGELYHIQEKAKKLKAAAVLFRRKYNENKIIDSKPVVYIYEKEELFSEKDHEDHKDLHAKIWSAGDIDVYFIVSKTRIDIFNARKPAEVKPEQKLSLENLCLVSEALEKFNDQRFSAMVFGRGIFWEQEDFNNHFKEEDAPFHRLLAYLMSARKYLRAKPKGLSGTTIDKFLIVCILVKFLEGIKDDNGKHTLRAIYKKQKVKDFPEALLKGRCISVLDELAGEFNGSIFNCFKIEEKKEIEQTDLKPVSDFLEAKLDIAQNQYFLWEQYSFHHLPVELISSIYENFLQKEDSKREKGIIYTPPFLVNFLIDEVMPLDKAEIYFSQNQFKVFDPSCGSGVFLVAAYKRMLQWWSINQYKKTQEIKFPDKKICQQILENNIFGVDIHNTAALITVFSLTIALLDKLEPKQIWTNLKLNGLQDNIQTQDFFEWAAGAKNRGSEFDLVIGNPPFNDEKGRSSHQIDPELVSKIGFKHPKVPGNKFALQFFEGGMALGKKVFLIIPSNVLLYNKNAQTYREQIFKNFTIEQIFDFTHLRRVLFGSVDTPVCAVLADSRESNGNAIEHTVVKRVLSSEKKIAFEIDHYDCHVVPHDWAIDGAKQFIWKTNLLGGGRLFHFIYRLSLLPTLKNFIASQTGWKETRGFEGGTNLAEKDQDRIIDIMENSDPVIEKNVEIYSDKLKDRFMYEPPFMIIDQIFGKNCLSVCFIPKDNNFTTKPYLYYNRDFIGISVPLEDEITLKEISDFILLKKFENQLNYQLYVLAVSSSSLVLKETGINKSDILSIPYSIDNKECLKLSKTEKILQDDVLKYYVHLGKAISKKGDGRILHEKVSKKQLEKFGKIFCSIVNPMHAENEMSWQIGDVYQTEKAFIIYQFIFGAKKQVKPFGVKKISIGDLDKQLNNILFNDKENSSAIFTRVTRIYGSQDDYDYLILIKPAAARYWLNSIAVRDADETVLDYYEAGY</sequence>
<evidence type="ECO:0000313" key="7">
    <source>
        <dbReference type="EMBL" id="QTA79345.1"/>
    </source>
</evidence>
<organism evidence="7 8">
    <name type="scientific">Desulfonema limicola</name>
    <dbReference type="NCBI Taxonomy" id="45656"/>
    <lineage>
        <taxon>Bacteria</taxon>
        <taxon>Pseudomonadati</taxon>
        <taxon>Thermodesulfobacteriota</taxon>
        <taxon>Desulfobacteria</taxon>
        <taxon>Desulfobacterales</taxon>
        <taxon>Desulfococcaceae</taxon>
        <taxon>Desulfonema</taxon>
    </lineage>
</organism>
<evidence type="ECO:0000256" key="1">
    <source>
        <dbReference type="ARBA" id="ARBA00011900"/>
    </source>
</evidence>